<evidence type="ECO:0000259" key="6">
    <source>
        <dbReference type="PROSITE" id="PS50888"/>
    </source>
</evidence>
<dbReference type="InterPro" id="IPR044549">
    <property type="entry name" value="bHLH_AtIBH1-like"/>
</dbReference>
<evidence type="ECO:0000256" key="5">
    <source>
        <dbReference type="SAM" id="MobiDB-lite"/>
    </source>
</evidence>
<evidence type="ECO:0000256" key="1">
    <source>
        <dbReference type="ARBA" id="ARBA00004123"/>
    </source>
</evidence>
<reference evidence="8" key="1">
    <citation type="submission" date="2025-08" db="UniProtKB">
        <authorList>
            <consortium name="RefSeq"/>
        </authorList>
    </citation>
    <scope>IDENTIFICATION</scope>
    <source>
        <tissue evidence="8">Young leaves</tissue>
    </source>
</reference>
<organism evidence="7 8">
    <name type="scientific">Cucurbita maxima</name>
    <name type="common">Pumpkin</name>
    <name type="synonym">Winter squash</name>
    <dbReference type="NCBI Taxonomy" id="3661"/>
    <lineage>
        <taxon>Eukaryota</taxon>
        <taxon>Viridiplantae</taxon>
        <taxon>Streptophyta</taxon>
        <taxon>Embryophyta</taxon>
        <taxon>Tracheophyta</taxon>
        <taxon>Spermatophyta</taxon>
        <taxon>Magnoliopsida</taxon>
        <taxon>eudicotyledons</taxon>
        <taxon>Gunneridae</taxon>
        <taxon>Pentapetalae</taxon>
        <taxon>rosids</taxon>
        <taxon>fabids</taxon>
        <taxon>Cucurbitales</taxon>
        <taxon>Cucurbitaceae</taxon>
        <taxon>Cucurbiteae</taxon>
        <taxon>Cucurbita</taxon>
    </lineage>
</organism>
<gene>
    <name evidence="8" type="primary">LOC111493732</name>
</gene>
<feature type="region of interest" description="Disordered" evidence="5">
    <location>
        <begin position="1"/>
        <end position="27"/>
    </location>
</feature>
<dbReference type="KEGG" id="cmax:111493732"/>
<dbReference type="GO" id="GO:0000976">
    <property type="term" value="F:transcription cis-regulatory region binding"/>
    <property type="evidence" value="ECO:0007669"/>
    <property type="project" value="UniProtKB-ARBA"/>
</dbReference>
<dbReference type="RefSeq" id="XP_022999326.1">
    <property type="nucleotide sequence ID" value="XM_023143558.1"/>
</dbReference>
<dbReference type="AlphaFoldDB" id="A0A6J1KCR3"/>
<accession>A0A6J1KCR3</accession>
<dbReference type="PROSITE" id="PS50888">
    <property type="entry name" value="BHLH"/>
    <property type="match status" value="1"/>
</dbReference>
<keyword evidence="3" id="KW-0804">Transcription</keyword>
<dbReference type="GO" id="GO:0006355">
    <property type="term" value="P:regulation of DNA-templated transcription"/>
    <property type="evidence" value="ECO:0007669"/>
    <property type="project" value="InterPro"/>
</dbReference>
<dbReference type="InterPro" id="IPR036638">
    <property type="entry name" value="HLH_DNA-bd_sf"/>
</dbReference>
<evidence type="ECO:0000256" key="4">
    <source>
        <dbReference type="ARBA" id="ARBA00023242"/>
    </source>
</evidence>
<feature type="compositionally biased region" description="Basic residues" evidence="5">
    <location>
        <begin position="9"/>
        <end position="18"/>
    </location>
</feature>
<evidence type="ECO:0000256" key="3">
    <source>
        <dbReference type="ARBA" id="ARBA00023163"/>
    </source>
</evidence>
<evidence type="ECO:0000256" key="2">
    <source>
        <dbReference type="ARBA" id="ARBA00023015"/>
    </source>
</evidence>
<dbReference type="Pfam" id="PF26576">
    <property type="entry name" value="IBH1_N"/>
    <property type="match status" value="1"/>
</dbReference>
<dbReference type="PANTHER" id="PTHR33124">
    <property type="entry name" value="TRANSCRIPTION FACTOR IBH1-LIKE 1"/>
    <property type="match status" value="1"/>
</dbReference>
<dbReference type="OrthoDB" id="1647165at2759"/>
<dbReference type="Proteomes" id="UP000504608">
    <property type="component" value="Unplaced"/>
</dbReference>
<sequence>MDAEESKNSRRSLQKPNKRLQIASNVSAEGRERRWRTEVEQQIYSSRLAEALQRVSRQRSSPHARSTINGRLVRETADCVLAAAAKGRTRWSRAILANRFRQRLARRRRTKKSIGRKPSRVEEVKNRKLPAVQRKVKILGRLVPGCRKLSFPNLLEEATDYISALEMQVKAMAALAEILAGAQSNLLPISNDS</sequence>
<comment type="subcellular location">
    <subcellularLocation>
        <location evidence="1">Nucleus</location>
    </subcellularLocation>
</comment>
<evidence type="ECO:0000313" key="8">
    <source>
        <dbReference type="RefSeq" id="XP_022999326.1"/>
    </source>
</evidence>
<dbReference type="GO" id="GO:0005634">
    <property type="term" value="C:nucleus"/>
    <property type="evidence" value="ECO:0007669"/>
    <property type="project" value="UniProtKB-SubCell"/>
</dbReference>
<evidence type="ECO:0000313" key="7">
    <source>
        <dbReference type="Proteomes" id="UP000504608"/>
    </source>
</evidence>
<protein>
    <submittedName>
        <fullName evidence="8">Transcription factor bHLH149-like</fullName>
    </submittedName>
</protein>
<dbReference type="InterPro" id="IPR044660">
    <property type="entry name" value="IBH1-like"/>
</dbReference>
<dbReference type="InterPro" id="IPR059002">
    <property type="entry name" value="IBH1_N"/>
</dbReference>
<proteinExistence type="predicted"/>
<feature type="domain" description="BHLH" evidence="6">
    <location>
        <begin position="116"/>
        <end position="165"/>
    </location>
</feature>
<keyword evidence="2" id="KW-0805">Transcription regulation</keyword>
<dbReference type="GeneID" id="111493732"/>
<name>A0A6J1KCR3_CUCMA</name>
<dbReference type="GO" id="GO:0046983">
    <property type="term" value="F:protein dimerization activity"/>
    <property type="evidence" value="ECO:0007669"/>
    <property type="project" value="InterPro"/>
</dbReference>
<keyword evidence="4" id="KW-0539">Nucleus</keyword>
<dbReference type="SUPFAM" id="SSF47459">
    <property type="entry name" value="HLH, helix-loop-helix DNA-binding domain"/>
    <property type="match status" value="1"/>
</dbReference>
<dbReference type="InterPro" id="IPR011598">
    <property type="entry name" value="bHLH_dom"/>
</dbReference>
<keyword evidence="7" id="KW-1185">Reference proteome</keyword>
<dbReference type="PANTHER" id="PTHR33124:SF46">
    <property type="entry name" value="TRANSCRIPTION FACTOR BHLH150"/>
    <property type="match status" value="1"/>
</dbReference>
<dbReference type="CDD" id="cd11444">
    <property type="entry name" value="bHLH_AtIBH1_like"/>
    <property type="match status" value="1"/>
</dbReference>